<dbReference type="KEGG" id="tru:101062486"/>
<dbReference type="PANTHER" id="PTHR15933">
    <property type="entry name" value="PROTEIN CBG16327"/>
    <property type="match status" value="1"/>
</dbReference>
<dbReference type="Proteomes" id="UP000005226">
    <property type="component" value="Chromosome 15"/>
</dbReference>
<feature type="compositionally biased region" description="Low complexity" evidence="6">
    <location>
        <begin position="593"/>
        <end position="607"/>
    </location>
</feature>
<evidence type="ECO:0000256" key="3">
    <source>
        <dbReference type="ARBA" id="ARBA00022786"/>
    </source>
</evidence>
<dbReference type="InterPro" id="IPR031890">
    <property type="entry name" value="Fbxo30/Fbxo40"/>
</dbReference>
<protein>
    <submittedName>
        <fullName evidence="9">F-box protein 40, tandem duplicate 1</fullName>
    </submittedName>
</protein>
<dbReference type="InterPro" id="IPR036047">
    <property type="entry name" value="F-box-like_dom_sf"/>
</dbReference>
<proteinExistence type="predicted"/>
<evidence type="ECO:0000259" key="8">
    <source>
        <dbReference type="PROSITE" id="PS50181"/>
    </source>
</evidence>
<feature type="domain" description="TRAF-type" evidence="7">
    <location>
        <begin position="108"/>
        <end position="150"/>
    </location>
</feature>
<keyword evidence="4 5" id="KW-0862">Zinc</keyword>
<evidence type="ECO:0000256" key="1">
    <source>
        <dbReference type="ARBA" id="ARBA00022723"/>
    </source>
</evidence>
<reference evidence="9 10" key="1">
    <citation type="journal article" date="2011" name="Genome Biol. Evol.">
        <title>Integration of the genetic map and genome assembly of fugu facilitates insights into distinct features of genome evolution in teleosts and mammals.</title>
        <authorList>
            <person name="Kai W."/>
            <person name="Kikuchi K."/>
            <person name="Tohari S."/>
            <person name="Chew A.K."/>
            <person name="Tay A."/>
            <person name="Fujiwara A."/>
            <person name="Hosoya S."/>
            <person name="Suetake H."/>
            <person name="Naruse K."/>
            <person name="Brenner S."/>
            <person name="Suzuki Y."/>
            <person name="Venkatesh B."/>
        </authorList>
    </citation>
    <scope>NUCLEOTIDE SEQUENCE [LARGE SCALE GENOMIC DNA]</scope>
</reference>
<keyword evidence="3" id="KW-0833">Ubl conjugation pathway</keyword>
<dbReference type="SUPFAM" id="SSF49599">
    <property type="entry name" value="TRAF domain-like"/>
    <property type="match status" value="1"/>
</dbReference>
<dbReference type="GO" id="GO:0008270">
    <property type="term" value="F:zinc ion binding"/>
    <property type="evidence" value="ECO:0007669"/>
    <property type="project" value="UniProtKB-KW"/>
</dbReference>
<dbReference type="CTD" id="100005140"/>
<dbReference type="PROSITE" id="PS50145">
    <property type="entry name" value="ZF_TRAF"/>
    <property type="match status" value="1"/>
</dbReference>
<dbReference type="GO" id="GO:0061630">
    <property type="term" value="F:ubiquitin protein ligase activity"/>
    <property type="evidence" value="ECO:0007669"/>
    <property type="project" value="InterPro"/>
</dbReference>
<dbReference type="PROSITE" id="PS50181">
    <property type="entry name" value="FBOX"/>
    <property type="match status" value="1"/>
</dbReference>
<dbReference type="InterPro" id="IPR001293">
    <property type="entry name" value="Znf_TRAF"/>
</dbReference>
<feature type="domain" description="F-box" evidence="8">
    <location>
        <begin position="619"/>
        <end position="673"/>
    </location>
</feature>
<dbReference type="Gene3D" id="1.20.1280.50">
    <property type="match status" value="1"/>
</dbReference>
<dbReference type="Gene3D" id="3.30.40.150">
    <property type="entry name" value="TRAF-like zinc-finger, N-terminal subdomain"/>
    <property type="match status" value="1"/>
</dbReference>
<reference evidence="9" key="3">
    <citation type="submission" date="2025-09" db="UniProtKB">
        <authorList>
            <consortium name="Ensembl"/>
        </authorList>
    </citation>
    <scope>IDENTIFICATION</scope>
</reference>
<dbReference type="STRING" id="31033.ENSTRUP00000030153"/>
<evidence type="ECO:0000313" key="10">
    <source>
        <dbReference type="Proteomes" id="UP000005226"/>
    </source>
</evidence>
<dbReference type="OrthoDB" id="5918172at2759"/>
<organism evidence="9 10">
    <name type="scientific">Takifugu rubripes</name>
    <name type="common">Japanese pufferfish</name>
    <name type="synonym">Fugu rubripes</name>
    <dbReference type="NCBI Taxonomy" id="31033"/>
    <lineage>
        <taxon>Eukaryota</taxon>
        <taxon>Metazoa</taxon>
        <taxon>Chordata</taxon>
        <taxon>Craniata</taxon>
        <taxon>Vertebrata</taxon>
        <taxon>Euteleostomi</taxon>
        <taxon>Actinopterygii</taxon>
        <taxon>Neopterygii</taxon>
        <taxon>Teleostei</taxon>
        <taxon>Neoteleostei</taxon>
        <taxon>Acanthomorphata</taxon>
        <taxon>Eupercaria</taxon>
        <taxon>Tetraodontiformes</taxon>
        <taxon>Tetradontoidea</taxon>
        <taxon>Tetraodontidae</taxon>
        <taxon>Takifugu</taxon>
    </lineage>
</organism>
<dbReference type="Pfam" id="PF15966">
    <property type="entry name" value="F-box_4"/>
    <property type="match status" value="1"/>
</dbReference>
<evidence type="ECO:0000313" key="9">
    <source>
        <dbReference type="Ensembl" id="ENSTRUP00000030153.3"/>
    </source>
</evidence>
<feature type="region of interest" description="Disordered" evidence="6">
    <location>
        <begin position="215"/>
        <end position="254"/>
    </location>
</feature>
<evidence type="ECO:0000256" key="6">
    <source>
        <dbReference type="SAM" id="MobiDB-lite"/>
    </source>
</evidence>
<evidence type="ECO:0000256" key="5">
    <source>
        <dbReference type="PROSITE-ProRule" id="PRU00207"/>
    </source>
</evidence>
<dbReference type="eggNOG" id="ENOG502QWSV">
    <property type="taxonomic scope" value="Eukaryota"/>
</dbReference>
<feature type="zinc finger region" description="TRAF-type" evidence="5">
    <location>
        <begin position="108"/>
        <end position="150"/>
    </location>
</feature>
<dbReference type="OMA" id="YSAWERM"/>
<dbReference type="PANTHER" id="PTHR15933:SF21">
    <property type="entry name" value="F-BOX ONLY PROTEIN 40"/>
    <property type="match status" value="1"/>
</dbReference>
<keyword evidence="1 5" id="KW-0479">Metal-binding</keyword>
<dbReference type="InParanoid" id="H2TZP4"/>
<gene>
    <name evidence="9" type="primary">LOC101062486</name>
</gene>
<dbReference type="Pfam" id="PF15965">
    <property type="entry name" value="zf-TRAF_2"/>
    <property type="match status" value="1"/>
</dbReference>
<dbReference type="AlphaFoldDB" id="H2TZP4"/>
<reference evidence="9" key="2">
    <citation type="submission" date="2025-08" db="UniProtKB">
        <authorList>
            <consortium name="Ensembl"/>
        </authorList>
    </citation>
    <scope>IDENTIFICATION</scope>
</reference>
<accession>H2TZP4</accession>
<keyword evidence="10" id="KW-1185">Reference proteome</keyword>
<dbReference type="InterPro" id="IPR043013">
    <property type="entry name" value="Znf_TRAF_N"/>
</dbReference>
<name>H2TZP4_TAKRU</name>
<dbReference type="GeneTree" id="ENSGT00950000183204"/>
<evidence type="ECO:0000256" key="2">
    <source>
        <dbReference type="ARBA" id="ARBA00022771"/>
    </source>
</evidence>
<dbReference type="Ensembl" id="ENSTRUT00000030270.3">
    <property type="protein sequence ID" value="ENSTRUP00000030153.3"/>
    <property type="gene ID" value="ENSTRUG00000011920.3"/>
</dbReference>
<evidence type="ECO:0000259" key="7">
    <source>
        <dbReference type="PROSITE" id="PS50145"/>
    </source>
</evidence>
<dbReference type="Gene3D" id="3.30.40.10">
    <property type="entry name" value="Zinc/RING finger domain, C3HC4 (zinc finger)"/>
    <property type="match status" value="1"/>
</dbReference>
<dbReference type="GO" id="GO:0005737">
    <property type="term" value="C:cytoplasm"/>
    <property type="evidence" value="ECO:0007669"/>
    <property type="project" value="TreeGrafter"/>
</dbReference>
<dbReference type="InterPro" id="IPR013083">
    <property type="entry name" value="Znf_RING/FYVE/PHD"/>
</dbReference>
<sequence length="758" mass="86230">MNTYAHTPDILVCSTRWSRSRVFVGANAHNSLSSRSQPCRNLLELSLRTKKKIMSHRSRAPRVRQHVHCDSCYSRRCRARVEVSVCCSVIPCRLHCGAIFHLCKEEDHMLLCPNVRVPCINAEYGCPAHLPRSMRASHLRECPASVVCCSMEWNRWPVNDAHSHPNVELHENLLKEREQRGCLDLAMALKDQDCLFHSIKMKKLFPELIQTVKEEEEEGGKEWKKGERRKEKQRKEREDAAEREAGSHTWESFNMFDFSSHDDKEEEGEDDVELTQEEREAIARSSSVNAELLENYNTWELMFSMEKSGCRVTEEAAGGGRGQGVSKHKALATLSEEDPEEAGATALNPHKGGVKASLLAASKPSFSSLTAKKFDYGHVEPMKIITVRTFKIPTSFSARQGRIRNPSFYKRESVAVDTSDLGVRPEEIPVWDEVQASLLCSLEKEQRGHLIAEIVFTDGLLQDEGTQTYNFRSVPFRRNTSLADLTACKPLEMHLQLQVESVTSRHHKASSTFTFLCGQTFQRREYGKHYKNIHTDIQMGVNGWFEQRCPLAYLGCTFSQKRFQPSTYDANVTYNKDLGCFCLHPDVAVSLTAASEPPQSSSAAFGGQRRRGGRAGGGEDALSLLPYEVLCHVASFLDSLSLSQLALVSRLMRQVCSSLLQQRGMVTLRWERKTYSHGGAKWRVKHKVWQFSTMFSPVDTWCFHDLPSISGHLKVCPYYEKETRTERIRLPWKEEIQTTKNCKGPTLVNLFRQNKVQM</sequence>
<dbReference type="InterPro" id="IPR001810">
    <property type="entry name" value="F-box_dom"/>
</dbReference>
<dbReference type="SUPFAM" id="SSF81383">
    <property type="entry name" value="F-box domain"/>
    <property type="match status" value="1"/>
</dbReference>
<feature type="region of interest" description="Disordered" evidence="6">
    <location>
        <begin position="593"/>
        <end position="614"/>
    </location>
</feature>
<evidence type="ECO:0000256" key="4">
    <source>
        <dbReference type="ARBA" id="ARBA00022833"/>
    </source>
</evidence>
<feature type="compositionally biased region" description="Basic and acidic residues" evidence="6">
    <location>
        <begin position="220"/>
        <end position="246"/>
    </location>
</feature>
<keyword evidence="2 5" id="KW-0863">Zinc-finger</keyword>